<gene>
    <name evidence="2" type="ORF">DFO68_1456</name>
</gene>
<dbReference type="AlphaFoldDB" id="A0A4R6GLM5"/>
<dbReference type="Proteomes" id="UP000295150">
    <property type="component" value="Unassembled WGS sequence"/>
</dbReference>
<feature type="non-terminal residue" evidence="2">
    <location>
        <position position="1"/>
    </location>
</feature>
<proteinExistence type="predicted"/>
<name>A0A4R6GLM5_9GAMM</name>
<reference evidence="2 3" key="1">
    <citation type="submission" date="2019-03" db="EMBL/GenBank/DDBJ databases">
        <title>Freshwater and sediment microbial communities from various areas in North America, analyzing microbe dynamics in response to fracking.</title>
        <authorList>
            <person name="Lamendella R."/>
        </authorList>
    </citation>
    <scope>NUCLEOTIDE SEQUENCE [LARGE SCALE GENOMIC DNA]</scope>
    <source>
        <strain evidence="2 3">1_TX</strain>
    </source>
</reference>
<protein>
    <submittedName>
        <fullName evidence="2">Uncharacterized protein</fullName>
    </submittedName>
</protein>
<organism evidence="2 3">
    <name type="scientific">Halomonas ventosae</name>
    <dbReference type="NCBI Taxonomy" id="229007"/>
    <lineage>
        <taxon>Bacteria</taxon>
        <taxon>Pseudomonadati</taxon>
        <taxon>Pseudomonadota</taxon>
        <taxon>Gammaproteobacteria</taxon>
        <taxon>Oceanospirillales</taxon>
        <taxon>Halomonadaceae</taxon>
        <taxon>Halomonas</taxon>
    </lineage>
</organism>
<comment type="caution">
    <text evidence="2">The sequence shown here is derived from an EMBL/GenBank/DDBJ whole genome shotgun (WGS) entry which is preliminary data.</text>
</comment>
<feature type="region of interest" description="Disordered" evidence="1">
    <location>
        <begin position="1"/>
        <end position="34"/>
    </location>
</feature>
<accession>A0A4R6GLM5</accession>
<evidence type="ECO:0000256" key="1">
    <source>
        <dbReference type="SAM" id="MobiDB-lite"/>
    </source>
</evidence>
<evidence type="ECO:0000313" key="3">
    <source>
        <dbReference type="Proteomes" id="UP000295150"/>
    </source>
</evidence>
<evidence type="ECO:0000313" key="2">
    <source>
        <dbReference type="EMBL" id="TDN95400.1"/>
    </source>
</evidence>
<keyword evidence="3" id="KW-1185">Reference proteome</keyword>
<dbReference type="EMBL" id="SNWH01000045">
    <property type="protein sequence ID" value="TDN95400.1"/>
    <property type="molecule type" value="Genomic_DNA"/>
</dbReference>
<sequence length="48" mass="5105">YLPHSIPLPCKEKSAPYERAPPHGASQGSREVEAMVSGPMAEIEEGIG</sequence>